<evidence type="ECO:0000313" key="2">
    <source>
        <dbReference type="Proteomes" id="UP000027361"/>
    </source>
</evidence>
<dbReference type="EMBL" id="JMSN01000081">
    <property type="protein sequence ID" value="KDN41323.1"/>
    <property type="molecule type" value="Genomic_DNA"/>
</dbReference>
<sequence>MECVVNGLHQENNRDTKDVFWTWRRFLLAGKGIDRNLCVVLCSTPFGTMSHLLMHYATAEHHQRAHRLQRCDPASIVRTRSSRKLVPGTGMIRIRRCRGYLPTFT</sequence>
<protein>
    <submittedName>
        <fullName evidence="1">Uncharacterized protein</fullName>
    </submittedName>
</protein>
<name>A0A066VM31_TILAU</name>
<gene>
    <name evidence="1" type="ORF">K437DRAFT_178111</name>
</gene>
<dbReference type="Proteomes" id="UP000027361">
    <property type="component" value="Unassembled WGS sequence"/>
</dbReference>
<comment type="caution">
    <text evidence="1">The sequence shown here is derived from an EMBL/GenBank/DDBJ whole genome shotgun (WGS) entry which is preliminary data.</text>
</comment>
<dbReference type="HOGENOM" id="CLU_2238481_0_0_1"/>
<proteinExistence type="predicted"/>
<reference evidence="1 2" key="1">
    <citation type="submission" date="2014-05" db="EMBL/GenBank/DDBJ databases">
        <title>Draft genome sequence of a rare smut relative, Tilletiaria anomala UBC 951.</title>
        <authorList>
            <consortium name="DOE Joint Genome Institute"/>
            <person name="Toome M."/>
            <person name="Kuo A."/>
            <person name="Henrissat B."/>
            <person name="Lipzen A."/>
            <person name="Tritt A."/>
            <person name="Yoshinaga Y."/>
            <person name="Zane M."/>
            <person name="Barry K."/>
            <person name="Grigoriev I.V."/>
            <person name="Spatafora J.W."/>
            <person name="Aimea M.C."/>
        </authorList>
    </citation>
    <scope>NUCLEOTIDE SEQUENCE [LARGE SCALE GENOMIC DNA]</scope>
    <source>
        <strain evidence="1 2">UBC 951</strain>
    </source>
</reference>
<dbReference type="InParanoid" id="A0A066VM31"/>
<accession>A0A066VM31</accession>
<dbReference type="GeneID" id="25261879"/>
<dbReference type="RefSeq" id="XP_013241678.1">
    <property type="nucleotide sequence ID" value="XM_013386224.1"/>
</dbReference>
<evidence type="ECO:0000313" key="1">
    <source>
        <dbReference type="EMBL" id="KDN41323.1"/>
    </source>
</evidence>
<organism evidence="1 2">
    <name type="scientific">Tilletiaria anomala (strain ATCC 24038 / CBS 436.72 / UBC 951)</name>
    <dbReference type="NCBI Taxonomy" id="1037660"/>
    <lineage>
        <taxon>Eukaryota</taxon>
        <taxon>Fungi</taxon>
        <taxon>Dikarya</taxon>
        <taxon>Basidiomycota</taxon>
        <taxon>Ustilaginomycotina</taxon>
        <taxon>Exobasidiomycetes</taxon>
        <taxon>Georgefischeriales</taxon>
        <taxon>Tilletiariaceae</taxon>
        <taxon>Tilletiaria</taxon>
    </lineage>
</organism>
<dbReference type="AlphaFoldDB" id="A0A066VM31"/>
<keyword evidence="2" id="KW-1185">Reference proteome</keyword>